<comment type="caution">
    <text evidence="1">The sequence shown here is derived from an EMBL/GenBank/DDBJ whole genome shotgun (WGS) entry which is preliminary data.</text>
</comment>
<feature type="non-terminal residue" evidence="1">
    <location>
        <position position="1"/>
    </location>
</feature>
<dbReference type="AlphaFoldDB" id="A0A371HY27"/>
<name>A0A371HY27_MUCPR</name>
<evidence type="ECO:0000313" key="1">
    <source>
        <dbReference type="EMBL" id="RDY07701.1"/>
    </source>
</evidence>
<dbReference type="EMBL" id="QJKJ01001416">
    <property type="protein sequence ID" value="RDY07701.1"/>
    <property type="molecule type" value="Genomic_DNA"/>
</dbReference>
<dbReference type="InterPro" id="IPR043502">
    <property type="entry name" value="DNA/RNA_pol_sf"/>
</dbReference>
<gene>
    <name evidence="1" type="primary">pol</name>
    <name evidence="1" type="ORF">CR513_08147</name>
</gene>
<evidence type="ECO:0000313" key="2">
    <source>
        <dbReference type="Proteomes" id="UP000257109"/>
    </source>
</evidence>
<dbReference type="OrthoDB" id="1739391at2759"/>
<accession>A0A371HY27</accession>
<protein>
    <submittedName>
        <fullName evidence="1">Retrovirus-related Pol polyprotein from transposon opus</fullName>
    </submittedName>
</protein>
<dbReference type="SUPFAM" id="SSF56672">
    <property type="entry name" value="DNA/RNA polymerases"/>
    <property type="match status" value="1"/>
</dbReference>
<organism evidence="1 2">
    <name type="scientific">Mucuna pruriens</name>
    <name type="common">Velvet bean</name>
    <name type="synonym">Dolichos pruriens</name>
    <dbReference type="NCBI Taxonomy" id="157652"/>
    <lineage>
        <taxon>Eukaryota</taxon>
        <taxon>Viridiplantae</taxon>
        <taxon>Streptophyta</taxon>
        <taxon>Embryophyta</taxon>
        <taxon>Tracheophyta</taxon>
        <taxon>Spermatophyta</taxon>
        <taxon>Magnoliopsida</taxon>
        <taxon>eudicotyledons</taxon>
        <taxon>Gunneridae</taxon>
        <taxon>Pentapetalae</taxon>
        <taxon>rosids</taxon>
        <taxon>fabids</taxon>
        <taxon>Fabales</taxon>
        <taxon>Fabaceae</taxon>
        <taxon>Papilionoideae</taxon>
        <taxon>50 kb inversion clade</taxon>
        <taxon>NPAAA clade</taxon>
        <taxon>indigoferoid/millettioid clade</taxon>
        <taxon>Phaseoleae</taxon>
        <taxon>Mucuna</taxon>
    </lineage>
</organism>
<proteinExistence type="predicted"/>
<dbReference type="Gene3D" id="3.30.70.270">
    <property type="match status" value="1"/>
</dbReference>
<sequence length="347" mass="39892">MEFKSIIPNCKIMSPLMHPTSILSLDEIDKKVDQTSYRVYVFVLNFKLIQGNHILQLLNYMLKGYSDIDFARDIIERKSTSEGCHFIRANLVARHYSPPHNTSQLHNAAHNFYGSGTNSRTMTYLIVTSLFSVTIKGTLDLKFINTKNQLADIFIKPLSKDKLVHIRNLLGEDPQKNLKEFHSTMRLQGILEDYIKMKAFSFSLDEATKDWLYLQSVLFRIWGDMKRMTDDDGLKHDICHKRWSINGKDASRNKTADFEHGESRTITCVGVFMDDFTVYLESFDAYLENLSWVLTRCIETNLVLNFEKCHFMVTEGMVLGHLVSSRGIEVNKAKVDIITSLLNPASV</sequence>
<reference evidence="1" key="1">
    <citation type="submission" date="2018-05" db="EMBL/GenBank/DDBJ databases">
        <title>Draft genome of Mucuna pruriens seed.</title>
        <authorList>
            <person name="Nnadi N.E."/>
            <person name="Vos R."/>
            <person name="Hasami M.H."/>
            <person name="Devisetty U.K."/>
            <person name="Aguiy J.C."/>
        </authorList>
    </citation>
    <scope>NUCLEOTIDE SEQUENCE [LARGE SCALE GENOMIC DNA]</scope>
    <source>
        <strain evidence="1">JCA_2017</strain>
    </source>
</reference>
<dbReference type="Proteomes" id="UP000257109">
    <property type="component" value="Unassembled WGS sequence"/>
</dbReference>
<keyword evidence="2" id="KW-1185">Reference proteome</keyword>
<dbReference type="InterPro" id="IPR043128">
    <property type="entry name" value="Rev_trsase/Diguanyl_cyclase"/>
</dbReference>